<dbReference type="Pfam" id="PF00704">
    <property type="entry name" value="Glyco_hydro_18"/>
    <property type="match status" value="1"/>
</dbReference>
<dbReference type="PROSITE" id="PS51910">
    <property type="entry name" value="GH18_2"/>
    <property type="match status" value="1"/>
</dbReference>
<comment type="similarity">
    <text evidence="5">Belongs to the glycosyl hydrolase 18 family.</text>
</comment>
<dbReference type="VEuPathDB" id="FungiDB:AeMF1_009159"/>
<name>A0A6G0WKA6_9STRA</name>
<keyword evidence="8" id="KW-1185">Reference proteome</keyword>
<evidence type="ECO:0000256" key="3">
    <source>
        <dbReference type="ARBA" id="ARBA00023295"/>
    </source>
</evidence>
<dbReference type="GO" id="GO:0005975">
    <property type="term" value="P:carbohydrate metabolic process"/>
    <property type="evidence" value="ECO:0007669"/>
    <property type="project" value="InterPro"/>
</dbReference>
<evidence type="ECO:0000313" key="7">
    <source>
        <dbReference type="EMBL" id="KAF0727684.1"/>
    </source>
</evidence>
<keyword evidence="3 4" id="KW-0326">Glycosidase</keyword>
<protein>
    <recommendedName>
        <fullName evidence="1">chitinase</fullName>
        <ecNumber evidence="1">3.2.1.14</ecNumber>
    </recommendedName>
</protein>
<gene>
    <name evidence="7" type="ORF">Ae201684_014309</name>
</gene>
<dbReference type="InterPro" id="IPR017853">
    <property type="entry name" value="GH"/>
</dbReference>
<evidence type="ECO:0000259" key="6">
    <source>
        <dbReference type="PROSITE" id="PS51910"/>
    </source>
</evidence>
<sequence length="452" mass="48714">MVLPFHNPLSGWTLKTASKMPARSPHDVVNITFSMKATAALSAMALVLAAGGVFVHAAKFELPKHTLVGYWHNFANPSGDAFPLRQVNTSTWNVVNVAFAESLGDGRLSFTVDPTAGTPDEFIADVKLLQAAGKKVVLSLGGEKGSITLQDTRETTNFVESLASLIEKFGFDGIDLDLENGVRLDAPIVQNLIDGVKKLKQQVGPSFYLSMAPEHPYVQGGFGQWGGLWGSYLAIIDGLRDELTQLHVQYYNNNGLTYPDGRYLHEGTIDGLVGGSLMLLEGFTAQWGQGFKFKPLRADQVAIGLPSGKASAGQGFASRDVVARALTCLTHVVGCDTIKPKRAYSDFRGLMSWSINWDRVDNFAFSTHARRVLDSLDSESFPTFVPTTATTLVVIATDKPSPVAAIAKPIPVAASAACNGCTNCYYAPTNACYKDWNVQQCHSVAGLTWCGD</sequence>
<dbReference type="SUPFAM" id="SSF51445">
    <property type="entry name" value="(Trans)glycosidases"/>
    <property type="match status" value="1"/>
</dbReference>
<keyword evidence="2 4" id="KW-0378">Hydrolase</keyword>
<evidence type="ECO:0000313" key="8">
    <source>
        <dbReference type="Proteomes" id="UP000481153"/>
    </source>
</evidence>
<dbReference type="PANTHER" id="PTHR45708:SF49">
    <property type="entry name" value="ENDOCHITINASE"/>
    <property type="match status" value="1"/>
</dbReference>
<dbReference type="EMBL" id="VJMJ01000191">
    <property type="protein sequence ID" value="KAF0727684.1"/>
    <property type="molecule type" value="Genomic_DNA"/>
</dbReference>
<dbReference type="InterPro" id="IPR050542">
    <property type="entry name" value="Glycosyl_Hydrlase18_Chitinase"/>
</dbReference>
<organism evidence="7 8">
    <name type="scientific">Aphanomyces euteiches</name>
    <dbReference type="NCBI Taxonomy" id="100861"/>
    <lineage>
        <taxon>Eukaryota</taxon>
        <taxon>Sar</taxon>
        <taxon>Stramenopiles</taxon>
        <taxon>Oomycota</taxon>
        <taxon>Saprolegniomycetes</taxon>
        <taxon>Saprolegniales</taxon>
        <taxon>Verrucalvaceae</taxon>
        <taxon>Aphanomyces</taxon>
    </lineage>
</organism>
<evidence type="ECO:0000256" key="1">
    <source>
        <dbReference type="ARBA" id="ARBA00012729"/>
    </source>
</evidence>
<evidence type="ECO:0000256" key="2">
    <source>
        <dbReference type="ARBA" id="ARBA00022801"/>
    </source>
</evidence>
<dbReference type="PANTHER" id="PTHR45708">
    <property type="entry name" value="ENDOCHITINASE"/>
    <property type="match status" value="1"/>
</dbReference>
<dbReference type="GO" id="GO:0008843">
    <property type="term" value="F:endochitinase activity"/>
    <property type="evidence" value="ECO:0007669"/>
    <property type="project" value="UniProtKB-EC"/>
</dbReference>
<accession>A0A6G0WKA6</accession>
<reference evidence="7 8" key="1">
    <citation type="submission" date="2019-07" db="EMBL/GenBank/DDBJ databases">
        <title>Genomics analysis of Aphanomyces spp. identifies a new class of oomycete effector associated with host adaptation.</title>
        <authorList>
            <person name="Gaulin E."/>
        </authorList>
    </citation>
    <scope>NUCLEOTIDE SEQUENCE [LARGE SCALE GENOMIC DNA]</scope>
    <source>
        <strain evidence="7 8">ATCC 201684</strain>
    </source>
</reference>
<evidence type="ECO:0000256" key="5">
    <source>
        <dbReference type="RuleBase" id="RU004453"/>
    </source>
</evidence>
<dbReference type="Gene3D" id="3.20.20.80">
    <property type="entry name" value="Glycosidases"/>
    <property type="match status" value="1"/>
</dbReference>
<dbReference type="CDD" id="cd02871">
    <property type="entry name" value="GH18_chitinase_D-like"/>
    <property type="match status" value="1"/>
</dbReference>
<dbReference type="EC" id="3.2.1.14" evidence="1"/>
<feature type="domain" description="GH18" evidence="6">
    <location>
        <begin position="65"/>
        <end position="376"/>
    </location>
</feature>
<dbReference type="AlphaFoldDB" id="A0A6G0WKA6"/>
<dbReference type="SMART" id="SM00636">
    <property type="entry name" value="Glyco_18"/>
    <property type="match status" value="1"/>
</dbReference>
<dbReference type="InterPro" id="IPR011583">
    <property type="entry name" value="Chitinase_II/V-like_cat"/>
</dbReference>
<dbReference type="InterPro" id="IPR001579">
    <property type="entry name" value="Glyco_hydro_18_chit_AS"/>
</dbReference>
<proteinExistence type="inferred from homology"/>
<dbReference type="Proteomes" id="UP000481153">
    <property type="component" value="Unassembled WGS sequence"/>
</dbReference>
<dbReference type="PROSITE" id="PS01095">
    <property type="entry name" value="GH18_1"/>
    <property type="match status" value="1"/>
</dbReference>
<comment type="caution">
    <text evidence="7">The sequence shown here is derived from an EMBL/GenBank/DDBJ whole genome shotgun (WGS) entry which is preliminary data.</text>
</comment>
<dbReference type="InterPro" id="IPR001223">
    <property type="entry name" value="Glyco_hydro18_cat"/>
</dbReference>
<dbReference type="GO" id="GO:0008061">
    <property type="term" value="F:chitin binding"/>
    <property type="evidence" value="ECO:0007669"/>
    <property type="project" value="InterPro"/>
</dbReference>
<evidence type="ECO:0000256" key="4">
    <source>
        <dbReference type="RuleBase" id="RU000489"/>
    </source>
</evidence>